<reference evidence="1 2" key="1">
    <citation type="submission" date="2020-06" db="EMBL/GenBank/DDBJ databases">
        <title>Acidovorax antarctica sp. nov., isolated from Corinth ice sheet soil, Antarctic Fields Peninsula.</title>
        <authorList>
            <person name="Xu Q."/>
            <person name="Peng F."/>
        </authorList>
    </citation>
    <scope>NUCLEOTIDE SEQUENCE [LARGE SCALE GENOMIC DNA]</scope>
    <source>
        <strain evidence="1 2">16-35-5</strain>
        <plasmid evidence="1 2">unnamed1</plasmid>
    </source>
</reference>
<dbReference type="AlphaFoldDB" id="A0A6N1X8A5"/>
<keyword evidence="2" id="KW-1185">Reference proteome</keyword>
<dbReference type="EMBL" id="CP054841">
    <property type="protein sequence ID" value="QKV55597.1"/>
    <property type="molecule type" value="Genomic_DNA"/>
</dbReference>
<proteinExistence type="predicted"/>
<organism evidence="1 2">
    <name type="scientific">Comamonas antarctica</name>
    <dbReference type="NCBI Taxonomy" id="2743470"/>
    <lineage>
        <taxon>Bacteria</taxon>
        <taxon>Pseudomonadati</taxon>
        <taxon>Pseudomonadota</taxon>
        <taxon>Betaproteobacteria</taxon>
        <taxon>Burkholderiales</taxon>
        <taxon>Comamonadaceae</taxon>
        <taxon>Comamonas</taxon>
    </lineage>
</organism>
<evidence type="ECO:0000313" key="1">
    <source>
        <dbReference type="EMBL" id="QKV55597.1"/>
    </source>
</evidence>
<dbReference type="KEGG" id="aant:HUK68_22075"/>
<accession>A0A6N1X8A5</accession>
<keyword evidence="1" id="KW-0614">Plasmid</keyword>
<name>A0A6N1X8A5_9BURK</name>
<dbReference type="PROSITE" id="PS51257">
    <property type="entry name" value="PROKAR_LIPOPROTEIN"/>
    <property type="match status" value="1"/>
</dbReference>
<gene>
    <name evidence="1" type="ORF">HUK68_22075</name>
</gene>
<dbReference type="RefSeq" id="WP_175506383.1">
    <property type="nucleotide sequence ID" value="NZ_CP054841.1"/>
</dbReference>
<sequence>MNYKLSALGLAALLSACGGGGSDGSAADNGASVPAGAVTVSGQVIDAPIAGAKVCLQVDGAAARDAASAAICSADTDAQGNYTLAVPRSLGSGVLTLVASKSGGIKLVSTLGTLEQVIAAAGSSGVATATSLPAARVTHFTTADFVLADSNHDGILSSAEREAYVPSVAASLGVAAVIKAVVDFNGQAGGLLGGATTDTLQLAAAAVQNKPLGTTGRTAGEWLLQSGNANIVQAVLTDLAENSGNVFVRYQYTSTVVSQNVPAPEVVFAGGMQASLYCTSPAENESEVIDIALNAQRGTAMVRVQEGGLTGYLPGDFNARTGEVQFRLLEPRSVSLSNAVTTYYSESTGTMRLKLDAQTGALTGTSTDSVTNSWTLNSITKTCTAESSIKAVKL</sequence>
<protein>
    <submittedName>
        <fullName evidence="1">Uncharacterized protein</fullName>
    </submittedName>
</protein>
<dbReference type="Proteomes" id="UP000509579">
    <property type="component" value="Plasmid unnamed1"/>
</dbReference>
<geneLocation type="plasmid" evidence="1 2">
    <name>unnamed1</name>
</geneLocation>
<evidence type="ECO:0000313" key="2">
    <source>
        <dbReference type="Proteomes" id="UP000509579"/>
    </source>
</evidence>